<evidence type="ECO:0000256" key="2">
    <source>
        <dbReference type="SAM" id="MobiDB-lite"/>
    </source>
</evidence>
<evidence type="ECO:0000259" key="3">
    <source>
        <dbReference type="PROSITE" id="PS50888"/>
    </source>
</evidence>
<comment type="caution">
    <text evidence="4">The sequence shown here is derived from an EMBL/GenBank/DDBJ whole genome shotgun (WGS) entry which is preliminary data.</text>
</comment>
<dbReference type="PANTHER" id="PTHR47336">
    <property type="entry name" value="TRANSCRIPTION FACTOR HMS1-RELATED"/>
    <property type="match status" value="1"/>
</dbReference>
<organism evidence="4 5">
    <name type="scientific">Madurella fahalii</name>
    <dbReference type="NCBI Taxonomy" id="1157608"/>
    <lineage>
        <taxon>Eukaryota</taxon>
        <taxon>Fungi</taxon>
        <taxon>Dikarya</taxon>
        <taxon>Ascomycota</taxon>
        <taxon>Pezizomycotina</taxon>
        <taxon>Sordariomycetes</taxon>
        <taxon>Sordariomycetidae</taxon>
        <taxon>Sordariales</taxon>
        <taxon>Sordariales incertae sedis</taxon>
        <taxon>Madurella</taxon>
    </lineage>
</organism>
<feature type="region of interest" description="Disordered" evidence="2">
    <location>
        <begin position="148"/>
        <end position="238"/>
    </location>
</feature>
<dbReference type="GeneID" id="98173373"/>
<dbReference type="RefSeq" id="XP_070914151.1">
    <property type="nucleotide sequence ID" value="XM_071058050.1"/>
</dbReference>
<protein>
    <submittedName>
        <fullName evidence="4">Basic helix-loop-helix protein</fullName>
    </submittedName>
</protein>
<dbReference type="PANTHER" id="PTHR47336:SF2">
    <property type="entry name" value="TRANSCRIPTION FACTOR HMS1-RELATED"/>
    <property type="match status" value="1"/>
</dbReference>
<dbReference type="InterPro" id="IPR052099">
    <property type="entry name" value="Regulatory_TF_Diverse"/>
</dbReference>
<dbReference type="SUPFAM" id="SSF47459">
    <property type="entry name" value="HLH, helix-loop-helix DNA-binding domain"/>
    <property type="match status" value="1"/>
</dbReference>
<accession>A0ABQ0G3U0</accession>
<evidence type="ECO:0000256" key="1">
    <source>
        <dbReference type="SAM" id="Coils"/>
    </source>
</evidence>
<dbReference type="PROSITE" id="PS50888">
    <property type="entry name" value="BHLH"/>
    <property type="match status" value="1"/>
</dbReference>
<dbReference type="EMBL" id="BAAFSV010000001">
    <property type="protein sequence ID" value="GAB1312418.1"/>
    <property type="molecule type" value="Genomic_DNA"/>
</dbReference>
<keyword evidence="1" id="KW-0175">Coiled coil</keyword>
<sequence length="370" mass="38888">MSGITIDPPSMSFDPYTTSFNTSHLKQTYSDFSPLSLFESADDFATDLTSDSAASPVSPALSASSFGFPPVDSWSAWDATELSPGPEDLFACPPLNGSALVSCPRRTPPVSPAINPMDLAMPSSGGKPTFSQSLLVMLAAVSSQQQKPAPLPISCLPPTGVAAKRYPSRTLKRKSSGTSTDDEPAAKTAATSPPTTSPKATAAAAVATTTTTTARRSSHPAVTGASSRHKDAPAPKKTAHNMIEKRYRTNLNDKITQLRDAVPALRIMARRVDGDNNNNNNHPDLGDAAAAGGSGDDEFLLELGGLAAQSSHGTAKLNKATILSKATEYIVQLEQRNRGLETEISALRGRMEALEMMLMNRGGAVAGMWS</sequence>
<dbReference type="Proteomes" id="UP001628179">
    <property type="component" value="Unassembled WGS sequence"/>
</dbReference>
<feature type="compositionally biased region" description="Basic residues" evidence="2">
    <location>
        <begin position="166"/>
        <end position="175"/>
    </location>
</feature>
<name>A0ABQ0G3U0_9PEZI</name>
<dbReference type="SMART" id="SM00353">
    <property type="entry name" value="HLH"/>
    <property type="match status" value="1"/>
</dbReference>
<reference evidence="4 5" key="1">
    <citation type="submission" date="2024-09" db="EMBL/GenBank/DDBJ databases">
        <title>Itraconazole resistance in Madurella fahalii resulting from another homologue of gene encoding cytochrome P450 14-alpha sterol demethylase (CYP51).</title>
        <authorList>
            <person name="Yoshioka I."/>
            <person name="Fahal A.H."/>
            <person name="Kaneko S."/>
            <person name="Yaguchi T."/>
        </authorList>
    </citation>
    <scope>NUCLEOTIDE SEQUENCE [LARGE SCALE GENOMIC DNA]</scope>
    <source>
        <strain evidence="4 5">IFM 68171</strain>
    </source>
</reference>
<evidence type="ECO:0000313" key="5">
    <source>
        <dbReference type="Proteomes" id="UP001628179"/>
    </source>
</evidence>
<feature type="domain" description="BHLH" evidence="3">
    <location>
        <begin position="235"/>
        <end position="333"/>
    </location>
</feature>
<feature type="compositionally biased region" description="Low complexity" evidence="2">
    <location>
        <begin position="186"/>
        <end position="214"/>
    </location>
</feature>
<dbReference type="Gene3D" id="4.10.280.10">
    <property type="entry name" value="Helix-loop-helix DNA-binding domain"/>
    <property type="match status" value="1"/>
</dbReference>
<dbReference type="InterPro" id="IPR036638">
    <property type="entry name" value="HLH_DNA-bd_sf"/>
</dbReference>
<keyword evidence="5" id="KW-1185">Reference proteome</keyword>
<gene>
    <name evidence="4" type="ORF">MFIFM68171_02628</name>
</gene>
<dbReference type="InterPro" id="IPR011598">
    <property type="entry name" value="bHLH_dom"/>
</dbReference>
<evidence type="ECO:0000313" key="4">
    <source>
        <dbReference type="EMBL" id="GAB1312418.1"/>
    </source>
</evidence>
<feature type="coiled-coil region" evidence="1">
    <location>
        <begin position="323"/>
        <end position="357"/>
    </location>
</feature>
<proteinExistence type="predicted"/>
<dbReference type="Pfam" id="PF00010">
    <property type="entry name" value="HLH"/>
    <property type="match status" value="1"/>
</dbReference>